<dbReference type="Pfam" id="PF13432">
    <property type="entry name" value="TPR_16"/>
    <property type="match status" value="1"/>
</dbReference>
<feature type="transmembrane region" description="Helical" evidence="4">
    <location>
        <begin position="266"/>
        <end position="289"/>
    </location>
</feature>
<feature type="transmembrane region" description="Helical" evidence="4">
    <location>
        <begin position="151"/>
        <end position="169"/>
    </location>
</feature>
<feature type="transmembrane region" description="Helical" evidence="4">
    <location>
        <begin position="362"/>
        <end position="382"/>
    </location>
</feature>
<dbReference type="InterPro" id="IPR019734">
    <property type="entry name" value="TPR_rpt"/>
</dbReference>
<evidence type="ECO:0000256" key="4">
    <source>
        <dbReference type="SAM" id="Phobius"/>
    </source>
</evidence>
<dbReference type="GO" id="GO:0035269">
    <property type="term" value="P:protein O-linked glycosylation via mannose"/>
    <property type="evidence" value="ECO:0007669"/>
    <property type="project" value="TreeGrafter"/>
</dbReference>
<dbReference type="RefSeq" id="WP_014811792.1">
    <property type="nucleotide sequence ID" value="NC_018025.1"/>
</dbReference>
<keyword evidence="4" id="KW-0812">Transmembrane</keyword>
<accession>I4CAS5</accession>
<feature type="repeat" description="TPR" evidence="3">
    <location>
        <begin position="478"/>
        <end position="511"/>
    </location>
</feature>
<proteinExistence type="predicted"/>
<dbReference type="KEGG" id="dti:Desti_4026"/>
<feature type="transmembrane region" description="Helical" evidence="4">
    <location>
        <begin position="218"/>
        <end position="239"/>
    </location>
</feature>
<feature type="transmembrane region" description="Helical" evidence="4">
    <location>
        <begin position="7"/>
        <end position="28"/>
    </location>
</feature>
<keyword evidence="1" id="KW-0677">Repeat</keyword>
<evidence type="ECO:0000313" key="6">
    <source>
        <dbReference type="Proteomes" id="UP000006055"/>
    </source>
</evidence>
<feature type="repeat" description="TPR" evidence="3">
    <location>
        <begin position="546"/>
        <end position="579"/>
    </location>
</feature>
<dbReference type="EMBL" id="CP003360">
    <property type="protein sequence ID" value="AFM26666.1"/>
    <property type="molecule type" value="Genomic_DNA"/>
</dbReference>
<feature type="transmembrane region" description="Helical" evidence="4">
    <location>
        <begin position="123"/>
        <end position="145"/>
    </location>
</feature>
<dbReference type="eggNOG" id="COG0457">
    <property type="taxonomic scope" value="Bacteria"/>
</dbReference>
<evidence type="ECO:0000313" key="5">
    <source>
        <dbReference type="EMBL" id="AFM26666.1"/>
    </source>
</evidence>
<protein>
    <submittedName>
        <fullName evidence="5">Uncharacterized protein</fullName>
    </submittedName>
</protein>
<keyword evidence="2 3" id="KW-0802">TPR repeat</keyword>
<evidence type="ECO:0000256" key="3">
    <source>
        <dbReference type="PROSITE-ProRule" id="PRU00339"/>
    </source>
</evidence>
<dbReference type="InterPro" id="IPR011990">
    <property type="entry name" value="TPR-like_helical_dom_sf"/>
</dbReference>
<dbReference type="Proteomes" id="UP000006055">
    <property type="component" value="Chromosome"/>
</dbReference>
<dbReference type="PATRIC" id="fig|706587.4.peg.4563"/>
<feature type="repeat" description="TPR" evidence="3">
    <location>
        <begin position="580"/>
        <end position="612"/>
    </location>
</feature>
<sequence length="666" mass="74614">MHTAIRPVHYILLALFFSVLVFLLHFRALSGPMYYDSDAILAQMEHVFAAGSVLSVIDLFPQRPIPMLTFYFNYLIGGMDPYGFRFVNCLLLGTTAALTFVTMLMLLEAVRLKDDLNLQQARLIAMILTLLFLAHPAQAFIVIYIWQRVALLAMLFFMAAFCTYLAVRLGKLENPFLGYGLTGAFFILAVFSKENALTLPTILLTAEVAFFRPDRKELTIRAISMVLIVLLLLFAMSFLQRPHGDAAVSGLSATLLKYASEGGMSFWHLFLTQCRMLFSYISLAIFPTASQVQMLTPQYVSVSVFEPWTTLPAVIGAIALVSTALLLLRKRPLTGFGLLFFILNLVPESFLVPQYVFVCYRVILPMIGLLMVAADTIMFLVSRAGSYETWVKRGLVSCAVLFIAVFSWVSVSKAGLWQEPLIFWKDVIAHFPEDAPHLEKRSRVQALNTVGFCLQRKERYAEAIEYHEKALLLPNRREASGSFLGKAYLALGRIDDAERMFRLAIQANPTFPDGYLGMAAITIKKNQLAEASRFTRSAIDIAPNNYGYQNLMGIVLLKQGKVAEAEKHFRTAIAISPQFPDAYYQLGKCLLDKDPQNAIKLITRALALDPDHSLANTEIGVILAISGRLTEAESHFRKALKRDPNNELARENLDTVLHQIAEMNGR</sequence>
<dbReference type="SMART" id="SM00028">
    <property type="entry name" value="TPR"/>
    <property type="match status" value="6"/>
</dbReference>
<dbReference type="SUPFAM" id="SSF48452">
    <property type="entry name" value="TPR-like"/>
    <property type="match status" value="1"/>
</dbReference>
<dbReference type="PROSITE" id="PS50005">
    <property type="entry name" value="TPR"/>
    <property type="match status" value="4"/>
</dbReference>
<dbReference type="GO" id="GO:0030968">
    <property type="term" value="P:endoplasmic reticulum unfolded protein response"/>
    <property type="evidence" value="ECO:0007669"/>
    <property type="project" value="TreeGrafter"/>
</dbReference>
<organism evidence="5 6">
    <name type="scientific">Desulfomonile tiedjei (strain ATCC 49306 / DSM 6799 / DCB-1)</name>
    <dbReference type="NCBI Taxonomy" id="706587"/>
    <lineage>
        <taxon>Bacteria</taxon>
        <taxon>Pseudomonadati</taxon>
        <taxon>Thermodesulfobacteriota</taxon>
        <taxon>Desulfomonilia</taxon>
        <taxon>Desulfomonilales</taxon>
        <taxon>Desulfomonilaceae</taxon>
        <taxon>Desulfomonile</taxon>
    </lineage>
</organism>
<keyword evidence="4" id="KW-1133">Transmembrane helix</keyword>
<dbReference type="GO" id="GO:0000030">
    <property type="term" value="F:mannosyltransferase activity"/>
    <property type="evidence" value="ECO:0007669"/>
    <property type="project" value="TreeGrafter"/>
</dbReference>
<reference evidence="6" key="1">
    <citation type="submission" date="2012-06" db="EMBL/GenBank/DDBJ databases">
        <title>Complete sequence of chromosome of Desulfomonile tiedjei DSM 6799.</title>
        <authorList>
            <person name="Lucas S."/>
            <person name="Copeland A."/>
            <person name="Lapidus A."/>
            <person name="Glavina del Rio T."/>
            <person name="Dalin E."/>
            <person name="Tice H."/>
            <person name="Bruce D."/>
            <person name="Goodwin L."/>
            <person name="Pitluck S."/>
            <person name="Peters L."/>
            <person name="Ovchinnikova G."/>
            <person name="Zeytun A."/>
            <person name="Lu M."/>
            <person name="Kyrpides N."/>
            <person name="Mavromatis K."/>
            <person name="Ivanova N."/>
            <person name="Brettin T."/>
            <person name="Detter J.C."/>
            <person name="Han C."/>
            <person name="Larimer F."/>
            <person name="Land M."/>
            <person name="Hauser L."/>
            <person name="Markowitz V."/>
            <person name="Cheng J.-F."/>
            <person name="Hugenholtz P."/>
            <person name="Woyke T."/>
            <person name="Wu D."/>
            <person name="Spring S."/>
            <person name="Schroeder M."/>
            <person name="Brambilla E."/>
            <person name="Klenk H.-P."/>
            <person name="Eisen J.A."/>
        </authorList>
    </citation>
    <scope>NUCLEOTIDE SEQUENCE [LARGE SCALE GENOMIC DNA]</scope>
    <source>
        <strain evidence="6">ATCC 49306 / DSM 6799 / DCB-1</strain>
    </source>
</reference>
<feature type="transmembrane region" description="Helical" evidence="4">
    <location>
        <begin position="394"/>
        <end position="411"/>
    </location>
</feature>
<evidence type="ECO:0000256" key="1">
    <source>
        <dbReference type="ARBA" id="ARBA00022737"/>
    </source>
</evidence>
<dbReference type="InterPro" id="IPR052346">
    <property type="entry name" value="O-mannosyl-transferase_TMTC"/>
</dbReference>
<feature type="transmembrane region" description="Helical" evidence="4">
    <location>
        <begin position="90"/>
        <end position="111"/>
    </location>
</feature>
<evidence type="ECO:0000256" key="2">
    <source>
        <dbReference type="ARBA" id="ARBA00022803"/>
    </source>
</evidence>
<feature type="transmembrane region" description="Helical" evidence="4">
    <location>
        <begin position="309"/>
        <end position="328"/>
    </location>
</feature>
<dbReference type="HOGENOM" id="CLU_011615_5_1_7"/>
<keyword evidence="6" id="KW-1185">Reference proteome</keyword>
<feature type="transmembrane region" description="Helical" evidence="4">
    <location>
        <begin position="40"/>
        <end position="60"/>
    </location>
</feature>
<dbReference type="Pfam" id="PF13181">
    <property type="entry name" value="TPR_8"/>
    <property type="match status" value="1"/>
</dbReference>
<dbReference type="PANTHER" id="PTHR44227:SF3">
    <property type="entry name" value="PROTEIN O-MANNOSYL-TRANSFERASE TMTC4"/>
    <property type="match status" value="1"/>
</dbReference>
<keyword evidence="4" id="KW-0472">Membrane</keyword>
<dbReference type="Pfam" id="PF13414">
    <property type="entry name" value="TPR_11"/>
    <property type="match status" value="1"/>
</dbReference>
<gene>
    <name evidence="5" type="ordered locus">Desti_4026</name>
</gene>
<dbReference type="AlphaFoldDB" id="I4CAS5"/>
<feature type="repeat" description="TPR" evidence="3">
    <location>
        <begin position="613"/>
        <end position="646"/>
    </location>
</feature>
<name>I4CAS5_DESTA</name>
<dbReference type="PANTHER" id="PTHR44227">
    <property type="match status" value="1"/>
</dbReference>
<feature type="transmembrane region" description="Helical" evidence="4">
    <location>
        <begin position="335"/>
        <end position="356"/>
    </location>
</feature>
<dbReference type="STRING" id="706587.Desti_4026"/>
<dbReference type="Gene3D" id="1.25.40.10">
    <property type="entry name" value="Tetratricopeptide repeat domain"/>
    <property type="match status" value="1"/>
</dbReference>